<dbReference type="GO" id="GO:0003824">
    <property type="term" value="F:catalytic activity"/>
    <property type="evidence" value="ECO:0007669"/>
    <property type="project" value="InterPro"/>
</dbReference>
<reference evidence="2" key="1">
    <citation type="journal article" date="2014" name="Int. J. Syst. Evol. Microbiol.">
        <title>Complete genome sequence of Corynebacterium casei LMG S-19264T (=DSM 44701T), isolated from a smear-ripened cheese.</title>
        <authorList>
            <consortium name="US DOE Joint Genome Institute (JGI-PGF)"/>
            <person name="Walter F."/>
            <person name="Albersmeier A."/>
            <person name="Kalinowski J."/>
            <person name="Ruckert C."/>
        </authorList>
    </citation>
    <scope>NUCLEOTIDE SEQUENCE</scope>
    <source>
        <strain evidence="2">CGMCC 1.12785</strain>
    </source>
</reference>
<dbReference type="InterPro" id="IPR023631">
    <property type="entry name" value="Amidase_dom"/>
</dbReference>
<evidence type="ECO:0000259" key="1">
    <source>
        <dbReference type="Pfam" id="PF01425"/>
    </source>
</evidence>
<reference evidence="2" key="2">
    <citation type="submission" date="2020-09" db="EMBL/GenBank/DDBJ databases">
        <authorList>
            <person name="Sun Q."/>
            <person name="Zhou Y."/>
        </authorList>
    </citation>
    <scope>NUCLEOTIDE SEQUENCE</scope>
    <source>
        <strain evidence="2">CGMCC 1.12785</strain>
    </source>
</reference>
<evidence type="ECO:0000313" key="3">
    <source>
        <dbReference type="Proteomes" id="UP000616114"/>
    </source>
</evidence>
<dbReference type="EMBL" id="BMFY01000006">
    <property type="protein sequence ID" value="GGA14084.1"/>
    <property type="molecule type" value="Genomic_DNA"/>
</dbReference>
<dbReference type="InterPro" id="IPR020556">
    <property type="entry name" value="Amidase_CS"/>
</dbReference>
<feature type="domain" description="Amidase" evidence="1">
    <location>
        <begin position="25"/>
        <end position="450"/>
    </location>
</feature>
<dbReference type="RefSeq" id="WP_308420804.1">
    <property type="nucleotide sequence ID" value="NZ_BMFY01000006.1"/>
</dbReference>
<dbReference type="PANTHER" id="PTHR11895">
    <property type="entry name" value="TRANSAMIDASE"/>
    <property type="match status" value="1"/>
</dbReference>
<dbReference type="InterPro" id="IPR000120">
    <property type="entry name" value="Amidase"/>
</dbReference>
<dbReference type="Proteomes" id="UP000616114">
    <property type="component" value="Unassembled WGS sequence"/>
</dbReference>
<organism evidence="2 3">
    <name type="scientific">Sediminivirga luteola</name>
    <dbReference type="NCBI Taxonomy" id="1774748"/>
    <lineage>
        <taxon>Bacteria</taxon>
        <taxon>Bacillati</taxon>
        <taxon>Actinomycetota</taxon>
        <taxon>Actinomycetes</taxon>
        <taxon>Micrococcales</taxon>
        <taxon>Brevibacteriaceae</taxon>
        <taxon>Sediminivirga</taxon>
    </lineage>
</organism>
<name>A0A8J2TXV8_9MICO</name>
<dbReference type="Gene3D" id="3.90.1300.10">
    <property type="entry name" value="Amidase signature (AS) domain"/>
    <property type="match status" value="1"/>
</dbReference>
<dbReference type="PANTHER" id="PTHR11895:SF76">
    <property type="entry name" value="INDOLEACETAMIDE HYDROLASE"/>
    <property type="match status" value="1"/>
</dbReference>
<sequence>MNELLEMTATELVGRMTAGELSSRELTQAHLEQIEAVNPALNAIVTLDPERALQAARDADEALPATGPLGPLHGLPMTHKDSHMVAGMRSTQGSPIFAEHVPDADDRLIARLRRAGVVATGKSNIPEFAAGSHTFNEVFGTTVNPYDTGVSAGGSSGGVAAAIASRIQPLGDGSDMGGSLRIPASFCNVYGFRPSYGVIPTFPPQNPQAWLARGGPMARTVADLELFMRAVSGPVPELPSVRALDAEEFGARPAESLSGVRIAVTKDFGQGVPVDPEMLAAVDRAAETLAGLGASVEEATIDFSGADEVFHVTRAFDFATTLGPLVEQHRDRIKPEVIWNVEEGLRLDAARLIRANELYAALQEAVRDFFSGYDLLLAPGSQVLPFDASLRYPAEVAGVPCETYLDWMRAACLLSATGLPVLAMPAGFSASGLPTGVQLAGPHGSDPALLRWARRYDEATGWPSEKPGILKS</sequence>
<dbReference type="PROSITE" id="PS00571">
    <property type="entry name" value="AMIDASES"/>
    <property type="match status" value="1"/>
</dbReference>
<proteinExistence type="predicted"/>
<dbReference type="SUPFAM" id="SSF75304">
    <property type="entry name" value="Amidase signature (AS) enzymes"/>
    <property type="match status" value="1"/>
</dbReference>
<accession>A0A8J2TXV8</accession>
<evidence type="ECO:0000313" key="2">
    <source>
        <dbReference type="EMBL" id="GGA14084.1"/>
    </source>
</evidence>
<gene>
    <name evidence="2" type="ORF">GCM10011333_16210</name>
</gene>
<dbReference type="Pfam" id="PF01425">
    <property type="entry name" value="Amidase"/>
    <property type="match status" value="1"/>
</dbReference>
<dbReference type="InterPro" id="IPR036928">
    <property type="entry name" value="AS_sf"/>
</dbReference>
<protein>
    <submittedName>
        <fullName evidence="2">Amidase</fullName>
    </submittedName>
</protein>
<keyword evidence="3" id="KW-1185">Reference proteome</keyword>
<dbReference type="AlphaFoldDB" id="A0A8J2TXV8"/>
<comment type="caution">
    <text evidence="2">The sequence shown here is derived from an EMBL/GenBank/DDBJ whole genome shotgun (WGS) entry which is preliminary data.</text>
</comment>